<evidence type="ECO:0000313" key="2">
    <source>
        <dbReference type="Proteomes" id="UP001153678"/>
    </source>
</evidence>
<reference evidence="1" key="1">
    <citation type="submission" date="2022-08" db="EMBL/GenBank/DDBJ databases">
        <authorList>
            <person name="Kallberg Y."/>
            <person name="Tangrot J."/>
            <person name="Rosling A."/>
        </authorList>
    </citation>
    <scope>NUCLEOTIDE SEQUENCE</scope>
    <source>
        <strain evidence="1">Wild A</strain>
    </source>
</reference>
<proteinExistence type="predicted"/>
<keyword evidence="2" id="KW-1185">Reference proteome</keyword>
<sequence length="103" mass="12022">MKAQTVIMPRFYTTIVKIDIFLRKKNVAILEALYKRCAAAIRKRKQKGQKGADILLPVKLSEQDLKLKYPHISFYWQLASSELEKDFPDWRSKDNADTSYIDA</sequence>
<evidence type="ECO:0000313" key="1">
    <source>
        <dbReference type="EMBL" id="CAI2170812.1"/>
    </source>
</evidence>
<accession>A0A9W4SJL0</accession>
<dbReference type="EMBL" id="CAMKVN010000745">
    <property type="protein sequence ID" value="CAI2170812.1"/>
    <property type="molecule type" value="Genomic_DNA"/>
</dbReference>
<organism evidence="1 2">
    <name type="scientific">Funneliformis geosporum</name>
    <dbReference type="NCBI Taxonomy" id="1117311"/>
    <lineage>
        <taxon>Eukaryota</taxon>
        <taxon>Fungi</taxon>
        <taxon>Fungi incertae sedis</taxon>
        <taxon>Mucoromycota</taxon>
        <taxon>Glomeromycotina</taxon>
        <taxon>Glomeromycetes</taxon>
        <taxon>Glomerales</taxon>
        <taxon>Glomeraceae</taxon>
        <taxon>Funneliformis</taxon>
    </lineage>
</organism>
<protein>
    <submittedName>
        <fullName evidence="1">19770_t:CDS:1</fullName>
    </submittedName>
</protein>
<dbReference type="AlphaFoldDB" id="A0A9W4SJL0"/>
<comment type="caution">
    <text evidence="1">The sequence shown here is derived from an EMBL/GenBank/DDBJ whole genome shotgun (WGS) entry which is preliminary data.</text>
</comment>
<name>A0A9W4SJL0_9GLOM</name>
<gene>
    <name evidence="1" type="ORF">FWILDA_LOCUS4766</name>
</gene>
<dbReference type="Proteomes" id="UP001153678">
    <property type="component" value="Unassembled WGS sequence"/>
</dbReference>